<dbReference type="GO" id="GO:0009737">
    <property type="term" value="P:response to abscisic acid"/>
    <property type="evidence" value="ECO:0007669"/>
    <property type="project" value="UniProtKB-ARBA"/>
</dbReference>
<keyword evidence="5 17" id="KW-0812">Transmembrane</keyword>
<proteinExistence type="predicted"/>
<keyword evidence="2" id="KW-0723">Serine/threonine-protein kinase</keyword>
<dbReference type="PANTHER" id="PTHR27002:SF1104">
    <property type="entry name" value="CYSTEINE-RICH RECEPTOR-LIKE PROTEIN KINASE 27-RELATED"/>
    <property type="match status" value="1"/>
</dbReference>
<evidence type="ECO:0000256" key="15">
    <source>
        <dbReference type="PROSITE-ProRule" id="PRU10141"/>
    </source>
</evidence>
<evidence type="ECO:0000259" key="19">
    <source>
        <dbReference type="PROSITE" id="PS50011"/>
    </source>
</evidence>
<evidence type="ECO:0000256" key="10">
    <source>
        <dbReference type="ARBA" id="ARBA00022840"/>
    </source>
</evidence>
<evidence type="ECO:0000256" key="6">
    <source>
        <dbReference type="ARBA" id="ARBA00022729"/>
    </source>
</evidence>
<evidence type="ECO:0000313" key="21">
    <source>
        <dbReference type="EMBL" id="KAG6703142.1"/>
    </source>
</evidence>
<evidence type="ECO:0000313" key="22">
    <source>
        <dbReference type="Proteomes" id="UP000811246"/>
    </source>
</evidence>
<evidence type="ECO:0000256" key="1">
    <source>
        <dbReference type="ARBA" id="ARBA00004167"/>
    </source>
</evidence>
<dbReference type="CDD" id="cd14066">
    <property type="entry name" value="STKc_IRAK"/>
    <property type="match status" value="1"/>
</dbReference>
<dbReference type="GO" id="GO:0005886">
    <property type="term" value="C:plasma membrane"/>
    <property type="evidence" value="ECO:0007669"/>
    <property type="project" value="TreeGrafter"/>
</dbReference>
<name>A0A922EK47_CARIL</name>
<dbReference type="GO" id="GO:0005524">
    <property type="term" value="F:ATP binding"/>
    <property type="evidence" value="ECO:0007669"/>
    <property type="project" value="UniProtKB-UniRule"/>
</dbReference>
<evidence type="ECO:0000256" key="16">
    <source>
        <dbReference type="SAM" id="MobiDB-lite"/>
    </source>
</evidence>
<feature type="chain" id="PRO_5037115615" evidence="18">
    <location>
        <begin position="25"/>
        <end position="652"/>
    </location>
</feature>
<dbReference type="InterPro" id="IPR002902">
    <property type="entry name" value="GNK2"/>
</dbReference>
<feature type="compositionally biased region" description="Pro residues" evidence="16">
    <location>
        <begin position="255"/>
        <end position="267"/>
    </location>
</feature>
<dbReference type="PROSITE" id="PS00108">
    <property type="entry name" value="PROTEIN_KINASE_ST"/>
    <property type="match status" value="1"/>
</dbReference>
<evidence type="ECO:0000256" key="12">
    <source>
        <dbReference type="ARBA" id="ARBA00023136"/>
    </source>
</evidence>
<feature type="domain" description="Gnk2-homologous" evidence="20">
    <location>
        <begin position="136"/>
        <end position="244"/>
    </location>
</feature>
<organism evidence="21 22">
    <name type="scientific">Carya illinoinensis</name>
    <name type="common">Pecan</name>
    <dbReference type="NCBI Taxonomy" id="32201"/>
    <lineage>
        <taxon>Eukaryota</taxon>
        <taxon>Viridiplantae</taxon>
        <taxon>Streptophyta</taxon>
        <taxon>Embryophyta</taxon>
        <taxon>Tracheophyta</taxon>
        <taxon>Spermatophyta</taxon>
        <taxon>Magnoliopsida</taxon>
        <taxon>eudicotyledons</taxon>
        <taxon>Gunneridae</taxon>
        <taxon>Pentapetalae</taxon>
        <taxon>rosids</taxon>
        <taxon>fabids</taxon>
        <taxon>Fagales</taxon>
        <taxon>Juglandaceae</taxon>
        <taxon>Carya</taxon>
    </lineage>
</organism>
<evidence type="ECO:0000259" key="20">
    <source>
        <dbReference type="PROSITE" id="PS51473"/>
    </source>
</evidence>
<feature type="binding site" evidence="15">
    <location>
        <position position="364"/>
    </location>
    <ligand>
        <name>ATP</name>
        <dbReference type="ChEBI" id="CHEBI:30616"/>
    </ligand>
</feature>
<comment type="caution">
    <text evidence="21">The sequence shown here is derived from an EMBL/GenBank/DDBJ whole genome shotgun (WGS) entry which is preliminary data.</text>
</comment>
<keyword evidence="6 18" id="KW-0732">Signal</keyword>
<keyword evidence="4" id="KW-0808">Transferase</keyword>
<keyword evidence="9" id="KW-0418">Kinase</keyword>
<evidence type="ECO:0000256" key="8">
    <source>
        <dbReference type="ARBA" id="ARBA00022741"/>
    </source>
</evidence>
<dbReference type="SMART" id="SM00220">
    <property type="entry name" value="S_TKc"/>
    <property type="match status" value="1"/>
</dbReference>
<dbReference type="FunFam" id="3.30.430.20:FF:000003">
    <property type="entry name" value="Cysteine-rich RLK (RECEPTOR-like protein kinase) 10"/>
    <property type="match status" value="1"/>
</dbReference>
<evidence type="ECO:0000256" key="14">
    <source>
        <dbReference type="ARBA" id="ARBA00023180"/>
    </source>
</evidence>
<keyword evidence="3" id="KW-0597">Phosphoprotein</keyword>
<dbReference type="EMBL" id="CM031831">
    <property type="protein sequence ID" value="KAG6703142.1"/>
    <property type="molecule type" value="Genomic_DNA"/>
</dbReference>
<feature type="domain" description="Protein kinase" evidence="19">
    <location>
        <begin position="336"/>
        <end position="621"/>
    </location>
</feature>
<feature type="region of interest" description="Disordered" evidence="16">
    <location>
        <begin position="255"/>
        <end position="276"/>
    </location>
</feature>
<dbReference type="PANTHER" id="PTHR27002">
    <property type="entry name" value="RECEPTOR-LIKE SERINE/THREONINE-PROTEIN KINASE SD1-8"/>
    <property type="match status" value="1"/>
</dbReference>
<dbReference type="PROSITE" id="PS51473">
    <property type="entry name" value="GNK2"/>
    <property type="match status" value="2"/>
</dbReference>
<dbReference type="FunFam" id="1.10.510.10:FF:000343">
    <property type="entry name" value="Cysteine-rich receptor-like protein kinase 28"/>
    <property type="match status" value="1"/>
</dbReference>
<evidence type="ECO:0000256" key="2">
    <source>
        <dbReference type="ARBA" id="ARBA00022527"/>
    </source>
</evidence>
<evidence type="ECO:0000256" key="9">
    <source>
        <dbReference type="ARBA" id="ARBA00022777"/>
    </source>
</evidence>
<evidence type="ECO:0000256" key="13">
    <source>
        <dbReference type="ARBA" id="ARBA00023170"/>
    </source>
</evidence>
<feature type="transmembrane region" description="Helical" evidence="17">
    <location>
        <begin position="281"/>
        <end position="303"/>
    </location>
</feature>
<sequence length="652" mass="72369">MCCFRILFFIFLILILHLFAPTLAQLKQYPYVCSDNGNYISNSTYRANLNTVLASMSSNTKISYGFYNISVGENSDQVNAIALCRGDIGPDECRSCVNASSHDLLQNCPNQKEAIIWSEKCMVRYSNRSIFGVLEAYPLHHYRYIRNASDADAFTKVLGSLLERLKSHAAAGSSTRKFAVGSETVQQNSQKIHALLMCTPDLDELDCTNCLEQITGEVFSCCSGTQGGIYLSASCNLRYETYTFYDPIAEAPPPSLLPPSLLPPSSPPTEGKEGNPSRTTILIVVSASIGSLVLVMIGIFIFYSRVIRKTGEKVKSNTVESLRFDFGTITTATNNFSDENKLGEGGFGAVYKGMLENGLEIAVKRLSMVSGQGRDKEFGNEVLLVARLQHRNLVRLLGFCLEGKERLLIYEFVPNASLDRFIFDPTKCIQLDWERRYKIIEGIARGLIYLHEDSQLRIIHRDIKASNILLDENMNPKISDFGTARLLDQTQGNTGRIIGTRGYMPPEYAMQGNFSTKLDIFSFGVLLLEIVSGQSNSSFPNEQIGEVLIGYAWKMWREGTPLNLVDPTMKVNSTVHLMRCIHIGLLCVQENIADRPTAASVVLMLSSHSNTLAVPGRPPFLIDMPSECSDQARNSHVQASINNVSISELDPR</sequence>
<dbReference type="InterPro" id="IPR000719">
    <property type="entry name" value="Prot_kinase_dom"/>
</dbReference>
<keyword evidence="7" id="KW-0677">Repeat</keyword>
<dbReference type="CDD" id="cd23509">
    <property type="entry name" value="Gnk2-like"/>
    <property type="match status" value="2"/>
</dbReference>
<evidence type="ECO:0000256" key="18">
    <source>
        <dbReference type="SAM" id="SignalP"/>
    </source>
</evidence>
<dbReference type="PROSITE" id="PS00107">
    <property type="entry name" value="PROTEIN_KINASE_ATP"/>
    <property type="match status" value="1"/>
</dbReference>
<keyword evidence="11 17" id="KW-1133">Transmembrane helix</keyword>
<evidence type="ECO:0000256" key="5">
    <source>
        <dbReference type="ARBA" id="ARBA00022692"/>
    </source>
</evidence>
<feature type="signal peptide" evidence="18">
    <location>
        <begin position="1"/>
        <end position="24"/>
    </location>
</feature>
<dbReference type="GO" id="GO:0004674">
    <property type="term" value="F:protein serine/threonine kinase activity"/>
    <property type="evidence" value="ECO:0007669"/>
    <property type="project" value="UniProtKB-KW"/>
</dbReference>
<keyword evidence="12 17" id="KW-0472">Membrane</keyword>
<comment type="subcellular location">
    <subcellularLocation>
        <location evidence="1">Membrane</location>
        <topology evidence="1">Single-pass membrane protein</topology>
    </subcellularLocation>
</comment>
<evidence type="ECO:0000256" key="4">
    <source>
        <dbReference type="ARBA" id="ARBA00022679"/>
    </source>
</evidence>
<evidence type="ECO:0000256" key="17">
    <source>
        <dbReference type="SAM" id="Phobius"/>
    </source>
</evidence>
<dbReference type="InterPro" id="IPR017441">
    <property type="entry name" value="Protein_kinase_ATP_BS"/>
</dbReference>
<keyword evidence="10 15" id="KW-0067">ATP-binding</keyword>
<dbReference type="Pfam" id="PF01657">
    <property type="entry name" value="Stress-antifung"/>
    <property type="match status" value="2"/>
</dbReference>
<keyword evidence="13" id="KW-0675">Receptor</keyword>
<evidence type="ECO:0000256" key="11">
    <source>
        <dbReference type="ARBA" id="ARBA00022989"/>
    </source>
</evidence>
<dbReference type="AlphaFoldDB" id="A0A922EK47"/>
<reference evidence="21" key="1">
    <citation type="submission" date="2021-01" db="EMBL/GenBank/DDBJ databases">
        <authorList>
            <person name="Lovell J.T."/>
            <person name="Bentley N."/>
            <person name="Bhattarai G."/>
            <person name="Jenkins J.W."/>
            <person name="Sreedasyam A."/>
            <person name="Alarcon Y."/>
            <person name="Bock C."/>
            <person name="Boston L."/>
            <person name="Carlson J."/>
            <person name="Cervantes K."/>
            <person name="Clermont K."/>
            <person name="Krom N."/>
            <person name="Kubenka K."/>
            <person name="Mamidi S."/>
            <person name="Mattison C."/>
            <person name="Monteros M."/>
            <person name="Pisani C."/>
            <person name="Plott C."/>
            <person name="Rajasekar S."/>
            <person name="Rhein H.S."/>
            <person name="Rohla C."/>
            <person name="Song M."/>
            <person name="Hilaire R.S."/>
            <person name="Shu S."/>
            <person name="Wells L."/>
            <person name="Wang X."/>
            <person name="Webber J."/>
            <person name="Heerema R.J."/>
            <person name="Klein P."/>
            <person name="Conner P."/>
            <person name="Grauke L."/>
            <person name="Grimwood J."/>
            <person name="Schmutz J."/>
            <person name="Randall J.J."/>
        </authorList>
    </citation>
    <scope>NUCLEOTIDE SEQUENCE</scope>
    <source>
        <tissue evidence="21">Leaf</tissue>
    </source>
</reference>
<evidence type="ECO:0000256" key="3">
    <source>
        <dbReference type="ARBA" id="ARBA00022553"/>
    </source>
</evidence>
<protein>
    <submittedName>
        <fullName evidence="21">Uncharacterized protein</fullName>
    </submittedName>
</protein>
<keyword evidence="8 15" id="KW-0547">Nucleotide-binding</keyword>
<dbReference type="PROSITE" id="PS50011">
    <property type="entry name" value="PROTEIN_KINASE_DOM"/>
    <property type="match status" value="1"/>
</dbReference>
<dbReference type="Proteomes" id="UP000811246">
    <property type="component" value="Chromosome 7"/>
</dbReference>
<evidence type="ECO:0000256" key="7">
    <source>
        <dbReference type="ARBA" id="ARBA00022737"/>
    </source>
</evidence>
<feature type="domain" description="Gnk2-homologous" evidence="20">
    <location>
        <begin position="27"/>
        <end position="130"/>
    </location>
</feature>
<accession>A0A922EK47</accession>
<keyword evidence="14" id="KW-0325">Glycoprotein</keyword>
<gene>
    <name evidence="21" type="ORF">I3842_07G069500</name>
</gene>
<dbReference type="FunFam" id="3.30.200.20:FF:000142">
    <property type="entry name" value="Cysteine-rich receptor-like protein kinase 10"/>
    <property type="match status" value="1"/>
</dbReference>
<dbReference type="InterPro" id="IPR008271">
    <property type="entry name" value="Ser/Thr_kinase_AS"/>
</dbReference>
<dbReference type="Pfam" id="PF00069">
    <property type="entry name" value="Pkinase"/>
    <property type="match status" value="1"/>
</dbReference>
<dbReference type="FunFam" id="3.30.430.20:FF:000002">
    <property type="entry name" value="Cysteine-rich receptor-like protein kinase 10"/>
    <property type="match status" value="1"/>
</dbReference>